<keyword evidence="2" id="KW-0808">Transferase</keyword>
<dbReference type="PROSITE" id="PS51186">
    <property type="entry name" value="GNAT"/>
    <property type="match status" value="1"/>
</dbReference>
<comment type="caution">
    <text evidence="2">The sequence shown here is derived from an EMBL/GenBank/DDBJ whole genome shotgun (WGS) entry which is preliminary data.</text>
</comment>
<sequence>MKAVIRTLTDAAERQAALPALAALRIEVFRDWPYLYDGTEDYEADYLTEFMAEAGSVLVVAEVGGAIVGAATASPMAGQKAEFRAPFEQRGFDTGSLFYFGESVLKSGFRGLGIGHGFFDAREAAARAAGAKAATFCAVLRPQDHPLRPVDARDLHPFWRARGYAPVDGLTCSFDWKDIDQPGETAHPMQFWMRDL</sequence>
<dbReference type="EMBL" id="SBKP01000011">
    <property type="protein sequence ID" value="RXR27642.1"/>
    <property type="molecule type" value="Genomic_DNA"/>
</dbReference>
<dbReference type="Proteomes" id="UP000290958">
    <property type="component" value="Unassembled WGS sequence"/>
</dbReference>
<keyword evidence="3" id="KW-1185">Reference proteome</keyword>
<dbReference type="Gene3D" id="3.40.630.30">
    <property type="match status" value="1"/>
</dbReference>
<protein>
    <submittedName>
        <fullName evidence="2">GNAT family N-acetyltransferase</fullName>
    </submittedName>
</protein>
<evidence type="ECO:0000259" key="1">
    <source>
        <dbReference type="PROSITE" id="PS51186"/>
    </source>
</evidence>
<proteinExistence type="predicted"/>
<name>A0A4Q1KFR6_9SPHN</name>
<reference evidence="3" key="1">
    <citation type="submission" date="2019-01" db="EMBL/GenBank/DDBJ databases">
        <title>Cytophagaceae bacterium strain CAR-16.</title>
        <authorList>
            <person name="Chen W.-M."/>
        </authorList>
    </citation>
    <scope>NUCLEOTIDE SEQUENCE [LARGE SCALE GENOMIC DNA]</scope>
    <source>
        <strain evidence="3">CHR27</strain>
    </source>
</reference>
<dbReference type="RefSeq" id="WP_129404671.1">
    <property type="nucleotide sequence ID" value="NZ_SBKP01000011.1"/>
</dbReference>
<dbReference type="SUPFAM" id="SSF55729">
    <property type="entry name" value="Acyl-CoA N-acyltransferases (Nat)"/>
    <property type="match status" value="1"/>
</dbReference>
<gene>
    <name evidence="2" type="ORF">EQG66_11145</name>
</gene>
<dbReference type="GO" id="GO:0016747">
    <property type="term" value="F:acyltransferase activity, transferring groups other than amino-acyl groups"/>
    <property type="evidence" value="ECO:0007669"/>
    <property type="project" value="InterPro"/>
</dbReference>
<dbReference type="InterPro" id="IPR000182">
    <property type="entry name" value="GNAT_dom"/>
</dbReference>
<evidence type="ECO:0000313" key="3">
    <source>
        <dbReference type="Proteomes" id="UP000290958"/>
    </source>
</evidence>
<dbReference type="AlphaFoldDB" id="A0A4Q1KFR6"/>
<dbReference type="Pfam" id="PF00583">
    <property type="entry name" value="Acetyltransf_1"/>
    <property type="match status" value="1"/>
</dbReference>
<accession>A0A4Q1KFR6</accession>
<dbReference type="OrthoDB" id="187903at2"/>
<evidence type="ECO:0000313" key="2">
    <source>
        <dbReference type="EMBL" id="RXR27642.1"/>
    </source>
</evidence>
<dbReference type="InterPro" id="IPR016181">
    <property type="entry name" value="Acyl_CoA_acyltransferase"/>
</dbReference>
<organism evidence="2 3">
    <name type="scientific">Sphingobium fluviale</name>
    <dbReference type="NCBI Taxonomy" id="2506423"/>
    <lineage>
        <taxon>Bacteria</taxon>
        <taxon>Pseudomonadati</taxon>
        <taxon>Pseudomonadota</taxon>
        <taxon>Alphaproteobacteria</taxon>
        <taxon>Sphingomonadales</taxon>
        <taxon>Sphingomonadaceae</taxon>
        <taxon>Sphingobium</taxon>
    </lineage>
</organism>
<feature type="domain" description="N-acetyltransferase" evidence="1">
    <location>
        <begin position="3"/>
        <end position="194"/>
    </location>
</feature>